<dbReference type="Pfam" id="PF00560">
    <property type="entry name" value="LRR_1"/>
    <property type="match status" value="3"/>
</dbReference>
<accession>A0A830B4I8</accession>
<dbReference type="PROSITE" id="PS51450">
    <property type="entry name" value="LRR"/>
    <property type="match status" value="1"/>
</dbReference>
<evidence type="ECO:0000313" key="16">
    <source>
        <dbReference type="Proteomes" id="UP000653305"/>
    </source>
</evidence>
<evidence type="ECO:0000256" key="6">
    <source>
        <dbReference type="ARBA" id="ARBA00022729"/>
    </source>
</evidence>
<feature type="signal peptide" evidence="13">
    <location>
        <begin position="1"/>
        <end position="23"/>
    </location>
</feature>
<evidence type="ECO:0000256" key="11">
    <source>
        <dbReference type="ARBA" id="ARBA00023180"/>
    </source>
</evidence>
<evidence type="ECO:0000256" key="4">
    <source>
        <dbReference type="ARBA" id="ARBA00022614"/>
    </source>
</evidence>
<keyword evidence="11" id="KW-0325">Glycoprotein</keyword>
<evidence type="ECO:0000256" key="1">
    <source>
        <dbReference type="ARBA" id="ARBA00004251"/>
    </source>
</evidence>
<dbReference type="InterPro" id="IPR032675">
    <property type="entry name" value="LRR_dom_sf"/>
</dbReference>
<evidence type="ECO:0000256" key="7">
    <source>
        <dbReference type="ARBA" id="ARBA00022737"/>
    </source>
</evidence>
<keyword evidence="15" id="KW-0418">Kinase</keyword>
<organism evidence="15 16">
    <name type="scientific">Phtheirospermum japonicum</name>
    <dbReference type="NCBI Taxonomy" id="374723"/>
    <lineage>
        <taxon>Eukaryota</taxon>
        <taxon>Viridiplantae</taxon>
        <taxon>Streptophyta</taxon>
        <taxon>Embryophyta</taxon>
        <taxon>Tracheophyta</taxon>
        <taxon>Spermatophyta</taxon>
        <taxon>Magnoliopsida</taxon>
        <taxon>eudicotyledons</taxon>
        <taxon>Gunneridae</taxon>
        <taxon>Pentapetalae</taxon>
        <taxon>asterids</taxon>
        <taxon>lamiids</taxon>
        <taxon>Lamiales</taxon>
        <taxon>Orobanchaceae</taxon>
        <taxon>Orobanchaceae incertae sedis</taxon>
        <taxon>Phtheirospermum</taxon>
    </lineage>
</organism>
<keyword evidence="7" id="KW-0677">Repeat</keyword>
<evidence type="ECO:0000256" key="9">
    <source>
        <dbReference type="ARBA" id="ARBA00023136"/>
    </source>
</evidence>
<evidence type="ECO:0000256" key="10">
    <source>
        <dbReference type="ARBA" id="ARBA00023170"/>
    </source>
</evidence>
<dbReference type="FunFam" id="3.80.10.10:FF:001347">
    <property type="entry name" value="LRR receptor-like serine/threonine-protein kinase GSO2"/>
    <property type="match status" value="1"/>
</dbReference>
<dbReference type="GO" id="GO:0051707">
    <property type="term" value="P:response to other organism"/>
    <property type="evidence" value="ECO:0007669"/>
    <property type="project" value="UniProtKB-ARBA"/>
</dbReference>
<keyword evidence="4" id="KW-0433">Leucine-rich repeat</keyword>
<dbReference type="InterPro" id="IPR003591">
    <property type="entry name" value="Leu-rich_rpt_typical-subtyp"/>
</dbReference>
<protein>
    <submittedName>
        <fullName evidence="15">Leucine-rich repeat receptor-like serine/threonine-protein kinase at1g17230</fullName>
    </submittedName>
</protein>
<dbReference type="GO" id="GO:0005886">
    <property type="term" value="C:plasma membrane"/>
    <property type="evidence" value="ECO:0007669"/>
    <property type="project" value="UniProtKB-SubCell"/>
</dbReference>
<dbReference type="Gene3D" id="3.80.10.10">
    <property type="entry name" value="Ribonuclease Inhibitor"/>
    <property type="match status" value="3"/>
</dbReference>
<keyword evidence="3" id="KW-1003">Cell membrane</keyword>
<feature type="domain" description="Leucine-rich repeat-containing N-terminal plant-type" evidence="14">
    <location>
        <begin position="34"/>
        <end position="74"/>
    </location>
</feature>
<keyword evidence="5 12" id="KW-0812">Transmembrane</keyword>
<dbReference type="SUPFAM" id="SSF52058">
    <property type="entry name" value="L domain-like"/>
    <property type="match status" value="1"/>
</dbReference>
<dbReference type="AlphaFoldDB" id="A0A830B4I8"/>
<dbReference type="Pfam" id="PF08263">
    <property type="entry name" value="LRRNT_2"/>
    <property type="match status" value="1"/>
</dbReference>
<dbReference type="InterPro" id="IPR046956">
    <property type="entry name" value="RLP23-like"/>
</dbReference>
<comment type="similarity">
    <text evidence="2">Belongs to the RLP family.</text>
</comment>
<dbReference type="Pfam" id="PF13516">
    <property type="entry name" value="LRR_6"/>
    <property type="match status" value="1"/>
</dbReference>
<keyword evidence="10 15" id="KW-0675">Receptor</keyword>
<evidence type="ECO:0000256" key="5">
    <source>
        <dbReference type="ARBA" id="ARBA00022692"/>
    </source>
</evidence>
<comment type="subcellular location">
    <subcellularLocation>
        <location evidence="1">Cell membrane</location>
        <topology evidence="1">Single-pass type I membrane protein</topology>
    </subcellularLocation>
</comment>
<sequence length="742" mass="82624">MIIINSIALIVLVCNVKYDFVFGYHREEIRCVEKEREALLRFQEGLIDDYGLLSSWGNETRKRECCKWRGVRCSNTTGHVMALLLPGDYEYDVYLGGEISSALLDLHHLQDLDLSENDFGGNRFPDFLCSMTQLQHLKLSLSNFSGIVPPQLGNLTNLQTLALAYNNMWSENLNWLYSDLSLLSGLSLSGSKISDANWAQHLLNLHSLQVLYLRNCGLVDVEPSSVGPSLNSSSSTPSLSILNLSENDLTSFSVDWNLRILYLWGNKLKTPPSSLWQLSKLEELDVSSNSLKGTITESNLNKLHNLKKLDLSFNPLTLDINPDWTPPFQLDAIGLASCNMGPQFPLWVRTQSNFSRLDLSLTGISGEVPKWFWSLSPVLKYLNLSHNHLSGTVPGFSSKFVKMIDVSYNKFTGPIPLFPPDIQISQLSQNMFSGSISSLCTMPYIMLWLLDLSNNQLAGELPNCWENMTNMFILNLSNNSFSGEIPHALGSLSGLSTLYLGNNNLYSFSEAMHVQEYIYYAVVSWKGQELQYRRTLTLLKLVDLSSNKLVGDIPGSFSSLRGLISLNLSSNSLTGTINPDIGMMKMLECLDLSSNRLTGAIPTGMAQLHFLAVLDLAKNNLSGKIPSSTQLQSIDASAYTGNGELCGSPLQLCPVDRPNPPNNNNIKGGDIDENGNDGILSLSFLQVLGILIILGFIIGFWGVVGSILVKESWRMTFFNFWDAVGDWLYVTTTIFWTKFRRN</sequence>
<evidence type="ECO:0000259" key="14">
    <source>
        <dbReference type="Pfam" id="PF08263"/>
    </source>
</evidence>
<dbReference type="FunFam" id="3.80.10.10:FF:000111">
    <property type="entry name" value="LRR receptor-like serine/threonine-protein kinase ERECTA"/>
    <property type="match status" value="1"/>
</dbReference>
<dbReference type="EMBL" id="BMAC01000010">
    <property type="protein sequence ID" value="GFP79533.1"/>
    <property type="molecule type" value="Genomic_DNA"/>
</dbReference>
<dbReference type="Proteomes" id="UP000653305">
    <property type="component" value="Unassembled WGS sequence"/>
</dbReference>
<reference evidence="15" key="1">
    <citation type="submission" date="2020-07" db="EMBL/GenBank/DDBJ databases">
        <title>Ethylene signaling mediates host invasion by parasitic plants.</title>
        <authorList>
            <person name="Yoshida S."/>
        </authorList>
    </citation>
    <scope>NUCLEOTIDE SEQUENCE</scope>
    <source>
        <strain evidence="15">Okayama</strain>
    </source>
</reference>
<keyword evidence="15" id="KW-0808">Transferase</keyword>
<keyword evidence="9 12" id="KW-0472">Membrane</keyword>
<feature type="transmembrane region" description="Helical" evidence="12">
    <location>
        <begin position="684"/>
        <end position="709"/>
    </location>
</feature>
<feature type="chain" id="PRO_5032883552" evidence="13">
    <location>
        <begin position="24"/>
        <end position="742"/>
    </location>
</feature>
<dbReference type="PANTHER" id="PTHR48063">
    <property type="entry name" value="LRR RECEPTOR-LIKE KINASE"/>
    <property type="match status" value="1"/>
</dbReference>
<dbReference type="GO" id="GO:0016301">
    <property type="term" value="F:kinase activity"/>
    <property type="evidence" value="ECO:0007669"/>
    <property type="project" value="UniProtKB-KW"/>
</dbReference>
<name>A0A830B4I8_9LAMI</name>
<evidence type="ECO:0000256" key="3">
    <source>
        <dbReference type="ARBA" id="ARBA00022475"/>
    </source>
</evidence>
<keyword evidence="8 12" id="KW-1133">Transmembrane helix</keyword>
<comment type="caution">
    <text evidence="15">The sequence shown here is derived from an EMBL/GenBank/DDBJ whole genome shotgun (WGS) entry which is preliminary data.</text>
</comment>
<dbReference type="SMART" id="SM00369">
    <property type="entry name" value="LRR_TYP"/>
    <property type="match status" value="7"/>
</dbReference>
<keyword evidence="6 13" id="KW-0732">Signal</keyword>
<evidence type="ECO:0000256" key="12">
    <source>
        <dbReference type="SAM" id="Phobius"/>
    </source>
</evidence>
<dbReference type="SUPFAM" id="SSF52047">
    <property type="entry name" value="RNI-like"/>
    <property type="match status" value="1"/>
</dbReference>
<evidence type="ECO:0000256" key="2">
    <source>
        <dbReference type="ARBA" id="ARBA00009592"/>
    </source>
</evidence>
<evidence type="ECO:0000256" key="8">
    <source>
        <dbReference type="ARBA" id="ARBA00022989"/>
    </source>
</evidence>
<dbReference type="InterPro" id="IPR001611">
    <property type="entry name" value="Leu-rich_rpt"/>
</dbReference>
<dbReference type="PANTHER" id="PTHR48063:SF101">
    <property type="entry name" value="LRR RECEPTOR-LIKE SERINE_THREONINE-PROTEIN KINASE FLS2"/>
    <property type="match status" value="1"/>
</dbReference>
<dbReference type="InterPro" id="IPR013210">
    <property type="entry name" value="LRR_N_plant-typ"/>
</dbReference>
<evidence type="ECO:0000313" key="15">
    <source>
        <dbReference type="EMBL" id="GFP79533.1"/>
    </source>
</evidence>
<dbReference type="GO" id="GO:0006952">
    <property type="term" value="P:defense response"/>
    <property type="evidence" value="ECO:0007669"/>
    <property type="project" value="UniProtKB-ARBA"/>
</dbReference>
<proteinExistence type="inferred from homology"/>
<keyword evidence="16" id="KW-1185">Reference proteome</keyword>
<dbReference type="Pfam" id="PF13855">
    <property type="entry name" value="LRR_8"/>
    <property type="match status" value="2"/>
</dbReference>
<gene>
    <name evidence="15" type="ORF">PHJA_000096800</name>
</gene>
<dbReference type="OrthoDB" id="8731593at2759"/>
<evidence type="ECO:0000256" key="13">
    <source>
        <dbReference type="SAM" id="SignalP"/>
    </source>
</evidence>